<gene>
    <name evidence="2" type="ORF">CEUSTIGMA_g5801.t1</name>
</gene>
<keyword evidence="1" id="KW-0472">Membrane</keyword>
<dbReference type="Proteomes" id="UP000232323">
    <property type="component" value="Unassembled WGS sequence"/>
</dbReference>
<organism evidence="2 3">
    <name type="scientific">Chlamydomonas eustigma</name>
    <dbReference type="NCBI Taxonomy" id="1157962"/>
    <lineage>
        <taxon>Eukaryota</taxon>
        <taxon>Viridiplantae</taxon>
        <taxon>Chlorophyta</taxon>
        <taxon>core chlorophytes</taxon>
        <taxon>Chlorophyceae</taxon>
        <taxon>CS clade</taxon>
        <taxon>Chlamydomonadales</taxon>
        <taxon>Chlamydomonadaceae</taxon>
        <taxon>Chlamydomonas</taxon>
    </lineage>
</organism>
<evidence type="ECO:0000313" key="3">
    <source>
        <dbReference type="Proteomes" id="UP000232323"/>
    </source>
</evidence>
<dbReference type="PANTHER" id="PTHR34370:SF1">
    <property type="entry name" value="OS04G0600100 PROTEIN"/>
    <property type="match status" value="1"/>
</dbReference>
<accession>A0A250X615</accession>
<keyword evidence="1" id="KW-0812">Transmembrane</keyword>
<dbReference type="EMBL" id="BEGY01000032">
    <property type="protein sequence ID" value="GAX78359.1"/>
    <property type="molecule type" value="Genomic_DNA"/>
</dbReference>
<feature type="transmembrane region" description="Helical" evidence="1">
    <location>
        <begin position="82"/>
        <end position="106"/>
    </location>
</feature>
<feature type="transmembrane region" description="Helical" evidence="1">
    <location>
        <begin position="28"/>
        <end position="46"/>
    </location>
</feature>
<feature type="non-terminal residue" evidence="2">
    <location>
        <position position="1"/>
    </location>
</feature>
<dbReference type="STRING" id="1157962.A0A250X615"/>
<protein>
    <submittedName>
        <fullName evidence="2">Uncharacterized protein</fullName>
    </submittedName>
</protein>
<proteinExistence type="predicted"/>
<reference evidence="2 3" key="1">
    <citation type="submission" date="2017-08" db="EMBL/GenBank/DDBJ databases">
        <title>Acidophilic green algal genome provides insights into adaptation to an acidic environment.</title>
        <authorList>
            <person name="Hirooka S."/>
            <person name="Hirose Y."/>
            <person name="Kanesaki Y."/>
            <person name="Higuchi S."/>
            <person name="Fujiwara T."/>
            <person name="Onuma R."/>
            <person name="Era A."/>
            <person name="Ohbayashi R."/>
            <person name="Uzuka A."/>
            <person name="Nozaki H."/>
            <person name="Yoshikawa H."/>
            <person name="Miyagishima S.Y."/>
        </authorList>
    </citation>
    <scope>NUCLEOTIDE SEQUENCE [LARGE SCALE GENOMIC DNA]</scope>
    <source>
        <strain evidence="2 3">NIES-2499</strain>
    </source>
</reference>
<keyword evidence="1" id="KW-1133">Transmembrane helix</keyword>
<dbReference type="AlphaFoldDB" id="A0A250X615"/>
<dbReference type="PANTHER" id="PTHR34370">
    <property type="entry name" value="OS04G0600100 PROTEIN"/>
    <property type="match status" value="1"/>
</dbReference>
<comment type="caution">
    <text evidence="2">The sequence shown here is derived from an EMBL/GenBank/DDBJ whole genome shotgun (WGS) entry which is preliminary data.</text>
</comment>
<keyword evidence="3" id="KW-1185">Reference proteome</keyword>
<dbReference type="OrthoDB" id="496991at2759"/>
<name>A0A250X615_9CHLO</name>
<evidence type="ECO:0000313" key="2">
    <source>
        <dbReference type="EMBL" id="GAX78359.1"/>
    </source>
</evidence>
<evidence type="ECO:0000256" key="1">
    <source>
        <dbReference type="SAM" id="Phobius"/>
    </source>
</evidence>
<sequence>SLPCICRYGTAMTIAWISFVKQKGMSPLAAGQWPAFLAFYAGLWAFQNVVRPVRFALAMVMAPLYDKLLDWISLKTGKDKKVAFIVVLVCIGMCTSSGLFSALYFLGGFPDGIGPFPPIKR</sequence>